<accession>A0A7Y9E712</accession>
<dbReference type="SUPFAM" id="SSF54909">
    <property type="entry name" value="Dimeric alpha+beta barrel"/>
    <property type="match status" value="1"/>
</dbReference>
<dbReference type="Pfam" id="PF03992">
    <property type="entry name" value="ABM"/>
    <property type="match status" value="1"/>
</dbReference>
<dbReference type="RefSeq" id="WP_179663781.1">
    <property type="nucleotide sequence ID" value="NZ_JACCBG010000001.1"/>
</dbReference>
<organism evidence="2 3">
    <name type="scientific">Nocardioides panaciterrulae</name>
    <dbReference type="NCBI Taxonomy" id="661492"/>
    <lineage>
        <taxon>Bacteria</taxon>
        <taxon>Bacillati</taxon>
        <taxon>Actinomycetota</taxon>
        <taxon>Actinomycetes</taxon>
        <taxon>Propionibacteriales</taxon>
        <taxon>Nocardioidaceae</taxon>
        <taxon>Nocardioides</taxon>
    </lineage>
</organism>
<sequence>MFVRSTTIDGDPAAIDAGITHVRDSILPTVTAMDGCLGMALVVDRESGRGIATTAWDSEQSMLATAASVMPMRNRATEIFGGPATVEEWEVAVMHRDHTSTPGACCRITWTSATDMDGVGDMWRSTVLPRVETMEGFCSASFLIDRGRGRTCGTVVFDSREALEGSREAAASIREQAAREADVQFLDVAEFELALAHLRLPELV</sequence>
<evidence type="ECO:0000259" key="1">
    <source>
        <dbReference type="Pfam" id="PF03992"/>
    </source>
</evidence>
<evidence type="ECO:0000313" key="3">
    <source>
        <dbReference type="Proteomes" id="UP000535511"/>
    </source>
</evidence>
<dbReference type="Proteomes" id="UP000535511">
    <property type="component" value="Unassembled WGS sequence"/>
</dbReference>
<keyword evidence="2" id="KW-0560">Oxidoreductase</keyword>
<dbReference type="InterPro" id="IPR011008">
    <property type="entry name" value="Dimeric_a/b-barrel"/>
</dbReference>
<dbReference type="GO" id="GO:0004497">
    <property type="term" value="F:monooxygenase activity"/>
    <property type="evidence" value="ECO:0007669"/>
    <property type="project" value="UniProtKB-KW"/>
</dbReference>
<proteinExistence type="predicted"/>
<gene>
    <name evidence="2" type="ORF">BJZ21_002193</name>
</gene>
<comment type="caution">
    <text evidence="2">The sequence shown here is derived from an EMBL/GenBank/DDBJ whole genome shotgun (WGS) entry which is preliminary data.</text>
</comment>
<keyword evidence="3" id="KW-1185">Reference proteome</keyword>
<dbReference type="AlphaFoldDB" id="A0A7Y9E712"/>
<reference evidence="2 3" key="1">
    <citation type="submission" date="2020-07" db="EMBL/GenBank/DDBJ databases">
        <title>Sequencing the genomes of 1000 actinobacteria strains.</title>
        <authorList>
            <person name="Klenk H.-P."/>
        </authorList>
    </citation>
    <scope>NUCLEOTIDE SEQUENCE [LARGE SCALE GENOMIC DNA]</scope>
    <source>
        <strain evidence="2 3">DSM 21350</strain>
    </source>
</reference>
<keyword evidence="2" id="KW-0503">Monooxygenase</keyword>
<feature type="domain" description="ABM" evidence="1">
    <location>
        <begin position="1"/>
        <end position="64"/>
    </location>
</feature>
<protein>
    <submittedName>
        <fullName evidence="2">Quinol monooxygenase YgiN</fullName>
    </submittedName>
</protein>
<dbReference type="InterPro" id="IPR007138">
    <property type="entry name" value="ABM_dom"/>
</dbReference>
<evidence type="ECO:0000313" key="2">
    <source>
        <dbReference type="EMBL" id="NYD42110.1"/>
    </source>
</evidence>
<dbReference type="EMBL" id="JACCBG010000001">
    <property type="protein sequence ID" value="NYD42110.1"/>
    <property type="molecule type" value="Genomic_DNA"/>
</dbReference>
<name>A0A7Y9E712_9ACTN</name>